<feature type="chain" id="PRO_5012994778" description="CXXC-rich protein" evidence="1">
    <location>
        <begin position="16"/>
        <end position="560"/>
    </location>
</feature>
<dbReference type="Gene3D" id="2.10.220.10">
    <property type="entry name" value="Hormone Receptor, Insulin-like Growth Factor Receptor 1, Chain A, domain 2"/>
    <property type="match status" value="1"/>
</dbReference>
<proteinExistence type="predicted"/>
<dbReference type="InterPro" id="IPR006212">
    <property type="entry name" value="Furin_repeat"/>
</dbReference>
<dbReference type="KEGG" id="eiv:EIN_397060"/>
<dbReference type="SMART" id="SM00261">
    <property type="entry name" value="FU"/>
    <property type="match status" value="5"/>
</dbReference>
<dbReference type="AlphaFoldDB" id="A0A0A1UDF5"/>
<organism evidence="2 3">
    <name type="scientific">Entamoeba invadens IP1</name>
    <dbReference type="NCBI Taxonomy" id="370355"/>
    <lineage>
        <taxon>Eukaryota</taxon>
        <taxon>Amoebozoa</taxon>
        <taxon>Evosea</taxon>
        <taxon>Archamoebae</taxon>
        <taxon>Mastigamoebida</taxon>
        <taxon>Entamoebidae</taxon>
        <taxon>Entamoeba</taxon>
    </lineage>
</organism>
<reference evidence="2 3" key="1">
    <citation type="submission" date="2012-10" db="EMBL/GenBank/DDBJ databases">
        <authorList>
            <person name="Zafar N."/>
            <person name="Inman J."/>
            <person name="Hall N."/>
            <person name="Lorenzi H."/>
            <person name="Caler E."/>
        </authorList>
    </citation>
    <scope>NUCLEOTIDE SEQUENCE [LARGE SCALE GENOMIC DNA]</scope>
    <source>
        <strain evidence="2 3">IP1</strain>
    </source>
</reference>
<sequence length="560" mass="63873">MNMLSILFMVIFSYSNEIGAHCKVVTEDECTICSHNYILSNTKECIPISDIHCSQVDYSHKYCMKCYPGFRLSIDTMKCIFGDEFCAQYYVNEKNVISCSSCFFEFTLIDSQRCENCSFINSGCYLATGDCSNCTQCGTNYYLDNGKCIKLKNCKSNDERDTKRCLECIPGYYLDENTYICHPGNISKCLVYSSNTNCFVCETGLVQIGNKCTKIEHCIESDMEQCTQCDEKYSLQNNKCVKCLDDNCVYCDTNISKCEHCEKGFNLTRGGDCVFCNSSEGYHFYNDKCIRCNYECQNCDLRYPEICTSCYDGFVLNNGKCLKCGDGCKRCDPEYLEMCVGCVEQYVMLKDRCIKCEGSCSTCDPNNLSQCIECISNYYLDLNTNKCISCDELICEGSDKMKCTSCLRKCREIDEPYFKCINISCVEYDTSRSVCTDCADSYYLDDSYRCVKCADICDTQNGCVKTKDTCINPHRINNCAIETEDKKCKYCAEHYVKKGETQCVFEAYCYSFNDDCECTSCFDEVNGSVYLYVPYDNGRCKTDSTYGQTITMVLLFLLLL</sequence>
<dbReference type="RefSeq" id="XP_004258617.1">
    <property type="nucleotide sequence ID" value="XM_004258569.1"/>
</dbReference>
<name>A0A0A1UDF5_ENTIV</name>
<dbReference type="OrthoDB" id="4062651at2759"/>
<dbReference type="SUPFAM" id="SSF57184">
    <property type="entry name" value="Growth factor receptor domain"/>
    <property type="match status" value="3"/>
</dbReference>
<dbReference type="InterPro" id="IPR009030">
    <property type="entry name" value="Growth_fac_rcpt_cys_sf"/>
</dbReference>
<dbReference type="PANTHER" id="PTHR45756">
    <property type="entry name" value="PALMITOYLTRANSFERASE"/>
    <property type="match status" value="1"/>
</dbReference>
<dbReference type="PANTHER" id="PTHR45756:SF1">
    <property type="entry name" value="PROTEIN KINASE DOMAIN CONTAINING PROTEIN"/>
    <property type="match status" value="1"/>
</dbReference>
<keyword evidence="3" id="KW-1185">Reference proteome</keyword>
<protein>
    <recommendedName>
        <fullName evidence="4">CXXC-rich protein</fullName>
    </recommendedName>
</protein>
<evidence type="ECO:0000256" key="1">
    <source>
        <dbReference type="SAM" id="SignalP"/>
    </source>
</evidence>
<gene>
    <name evidence="2" type="ORF">EIN_397060</name>
</gene>
<dbReference type="EMBL" id="KB206411">
    <property type="protein sequence ID" value="ELP91846.1"/>
    <property type="molecule type" value="Genomic_DNA"/>
</dbReference>
<accession>A0A0A1UDF5</accession>
<feature type="signal peptide" evidence="1">
    <location>
        <begin position="1"/>
        <end position="15"/>
    </location>
</feature>
<dbReference type="GeneID" id="14890879"/>
<dbReference type="VEuPathDB" id="AmoebaDB:EIN_397060"/>
<evidence type="ECO:0000313" key="2">
    <source>
        <dbReference type="EMBL" id="ELP91846.1"/>
    </source>
</evidence>
<keyword evidence="1" id="KW-0732">Signal</keyword>
<dbReference type="Proteomes" id="UP000014680">
    <property type="component" value="Unassembled WGS sequence"/>
</dbReference>
<dbReference type="InterPro" id="IPR053215">
    <property type="entry name" value="TKL_Ser/Thr_kinase"/>
</dbReference>
<evidence type="ECO:0008006" key="4">
    <source>
        <dbReference type="Google" id="ProtNLM"/>
    </source>
</evidence>
<evidence type="ECO:0000313" key="3">
    <source>
        <dbReference type="Proteomes" id="UP000014680"/>
    </source>
</evidence>